<sequence>MNQRLRGINLGRTVLAGLNRRTSHHQTYSTRITSKRTATAGVAGLALAIPLTIYYVVYGRTLEAGREEEVYPAAIRRLLRAALMAEHGEEDQGTAARLFGEAYSAAKPLMAAGSLRWYDGAAIAIRWADLCERTGQRQAALLVLDNLIADLRSVWPLKSSIS</sequence>
<evidence type="ECO:0000313" key="2">
    <source>
        <dbReference type="EMBL" id="KNZ50008.1"/>
    </source>
</evidence>
<dbReference type="VEuPathDB" id="FungiDB:VP01_4645g3"/>
<organism evidence="2 3">
    <name type="scientific">Puccinia sorghi</name>
    <dbReference type="NCBI Taxonomy" id="27349"/>
    <lineage>
        <taxon>Eukaryota</taxon>
        <taxon>Fungi</taxon>
        <taxon>Dikarya</taxon>
        <taxon>Basidiomycota</taxon>
        <taxon>Pucciniomycotina</taxon>
        <taxon>Pucciniomycetes</taxon>
        <taxon>Pucciniales</taxon>
        <taxon>Pucciniaceae</taxon>
        <taxon>Puccinia</taxon>
    </lineage>
</organism>
<keyword evidence="1" id="KW-0812">Transmembrane</keyword>
<accession>A0A0L6UN97</accession>
<keyword evidence="1" id="KW-1133">Transmembrane helix</keyword>
<name>A0A0L6UN97_9BASI</name>
<dbReference type="EMBL" id="LAVV01009774">
    <property type="protein sequence ID" value="KNZ50008.1"/>
    <property type="molecule type" value="Genomic_DNA"/>
</dbReference>
<evidence type="ECO:0000313" key="3">
    <source>
        <dbReference type="Proteomes" id="UP000037035"/>
    </source>
</evidence>
<evidence type="ECO:0000256" key="1">
    <source>
        <dbReference type="SAM" id="Phobius"/>
    </source>
</evidence>
<comment type="caution">
    <text evidence="2">The sequence shown here is derived from an EMBL/GenBank/DDBJ whole genome shotgun (WGS) entry which is preliminary data.</text>
</comment>
<dbReference type="AlphaFoldDB" id="A0A0L6UN97"/>
<reference evidence="2 3" key="1">
    <citation type="submission" date="2015-08" db="EMBL/GenBank/DDBJ databases">
        <title>Next Generation Sequencing and Analysis of the Genome of Puccinia sorghi L Schw, the Causal Agent of Maize Common Rust.</title>
        <authorList>
            <person name="Rochi L."/>
            <person name="Burguener G."/>
            <person name="Darino M."/>
            <person name="Turjanski A."/>
            <person name="Kreff E."/>
            <person name="Dieguez M.J."/>
            <person name="Sacco F."/>
        </authorList>
    </citation>
    <scope>NUCLEOTIDE SEQUENCE [LARGE SCALE GENOMIC DNA]</scope>
    <source>
        <strain evidence="2 3">RO10H11247</strain>
    </source>
</reference>
<keyword evidence="3" id="KW-1185">Reference proteome</keyword>
<keyword evidence="1" id="KW-0472">Membrane</keyword>
<proteinExistence type="predicted"/>
<protein>
    <submittedName>
        <fullName evidence="2">Uncharacterized protein</fullName>
    </submittedName>
</protein>
<feature type="transmembrane region" description="Helical" evidence="1">
    <location>
        <begin position="38"/>
        <end position="57"/>
    </location>
</feature>
<dbReference type="Proteomes" id="UP000037035">
    <property type="component" value="Unassembled WGS sequence"/>
</dbReference>
<gene>
    <name evidence="2" type="ORF">VP01_4645g3</name>
</gene>